<keyword evidence="2" id="KW-0472">Membrane</keyword>
<sequence>MAKTTKRSAKQQKEAGPKSSSTDANSPKIPKDFTKIPQSLESFAKHLSTNQFYIVHLDTNPKERKRQIFILPTVLNLVIIFVIIWRIYVGVYTYPDIIAAMLGRNNAVRIDTSTSSWGHISVVVVKRTFTFLFDYLLIALFLPWPIRFITGPTQWRRKLGFRPAEIVVRQSRSWSEGKTLEVSTTLDSDILKTKIVPAIHPTRLQKTGYLLIDPDWDLDFSAMLKAHELVDTKSLRLADFEACVLMYGGSETGWVIWRIEDEGQGGSSAERKALSQDKLTDIRAKLVAMGKEELFFRWVELMQYVLNTQAENLTGEDQDKALGEIRALFSSHGVEFDKFWEEVGGLEGMPTST</sequence>
<dbReference type="STRING" id="1447883.A0A2B7Z2S0"/>
<keyword evidence="2" id="KW-1133">Transmembrane helix</keyword>
<keyword evidence="4" id="KW-1185">Reference proteome</keyword>
<feature type="region of interest" description="Disordered" evidence="1">
    <location>
        <begin position="1"/>
        <end position="30"/>
    </location>
</feature>
<feature type="compositionally biased region" description="Basic residues" evidence="1">
    <location>
        <begin position="1"/>
        <end position="10"/>
    </location>
</feature>
<feature type="transmembrane region" description="Helical" evidence="2">
    <location>
        <begin position="129"/>
        <end position="149"/>
    </location>
</feature>
<dbReference type="Proteomes" id="UP000224634">
    <property type="component" value="Unassembled WGS sequence"/>
</dbReference>
<evidence type="ECO:0000313" key="3">
    <source>
        <dbReference type="EMBL" id="PGH27418.1"/>
    </source>
</evidence>
<comment type="caution">
    <text evidence="3">The sequence shown here is derived from an EMBL/GenBank/DDBJ whole genome shotgun (WGS) entry which is preliminary data.</text>
</comment>
<evidence type="ECO:0000256" key="2">
    <source>
        <dbReference type="SAM" id="Phobius"/>
    </source>
</evidence>
<accession>A0A2B7Z2S0</accession>
<dbReference type="OrthoDB" id="5421757at2759"/>
<name>A0A2B7Z2S0_POLH7</name>
<keyword evidence="2" id="KW-0812">Transmembrane</keyword>
<evidence type="ECO:0000256" key="1">
    <source>
        <dbReference type="SAM" id="MobiDB-lite"/>
    </source>
</evidence>
<protein>
    <submittedName>
        <fullName evidence="3">Uncharacterized protein</fullName>
    </submittedName>
</protein>
<feature type="transmembrane region" description="Helical" evidence="2">
    <location>
        <begin position="68"/>
        <end position="88"/>
    </location>
</feature>
<dbReference type="EMBL" id="PDNA01000007">
    <property type="protein sequence ID" value="PGH27418.1"/>
    <property type="molecule type" value="Genomic_DNA"/>
</dbReference>
<organism evidence="3 4">
    <name type="scientific">Polytolypa hystricis (strain UAMH7299)</name>
    <dbReference type="NCBI Taxonomy" id="1447883"/>
    <lineage>
        <taxon>Eukaryota</taxon>
        <taxon>Fungi</taxon>
        <taxon>Dikarya</taxon>
        <taxon>Ascomycota</taxon>
        <taxon>Pezizomycotina</taxon>
        <taxon>Eurotiomycetes</taxon>
        <taxon>Eurotiomycetidae</taxon>
        <taxon>Onygenales</taxon>
        <taxon>Onygenales incertae sedis</taxon>
        <taxon>Polytolypa</taxon>
    </lineage>
</organism>
<proteinExistence type="predicted"/>
<evidence type="ECO:0000313" key="4">
    <source>
        <dbReference type="Proteomes" id="UP000224634"/>
    </source>
</evidence>
<dbReference type="AlphaFoldDB" id="A0A2B7Z2S0"/>
<gene>
    <name evidence="3" type="ORF">AJ80_00896</name>
</gene>
<reference evidence="3 4" key="1">
    <citation type="submission" date="2017-10" db="EMBL/GenBank/DDBJ databases">
        <title>Comparative genomics in systemic dimorphic fungi from Ajellomycetaceae.</title>
        <authorList>
            <person name="Munoz J.F."/>
            <person name="Mcewen J.G."/>
            <person name="Clay O.K."/>
            <person name="Cuomo C.A."/>
        </authorList>
    </citation>
    <scope>NUCLEOTIDE SEQUENCE [LARGE SCALE GENOMIC DNA]</scope>
    <source>
        <strain evidence="3 4">UAMH7299</strain>
    </source>
</reference>